<feature type="compositionally biased region" description="Basic residues" evidence="1">
    <location>
        <begin position="130"/>
        <end position="141"/>
    </location>
</feature>
<feature type="region of interest" description="Disordered" evidence="1">
    <location>
        <begin position="119"/>
        <end position="169"/>
    </location>
</feature>
<evidence type="ECO:0000313" key="4">
    <source>
        <dbReference type="WBParaSite" id="SPAL_0000027000.1"/>
    </source>
</evidence>
<dbReference type="Proteomes" id="UP000046392">
    <property type="component" value="Unplaced"/>
</dbReference>
<protein>
    <submittedName>
        <fullName evidence="4">DUF148 domain-containing protein</fullName>
    </submittedName>
</protein>
<evidence type="ECO:0000313" key="3">
    <source>
        <dbReference type="Proteomes" id="UP000046392"/>
    </source>
</evidence>
<feature type="chain" id="PRO_5005893638" evidence="2">
    <location>
        <begin position="22"/>
        <end position="169"/>
    </location>
</feature>
<organism evidence="3 4">
    <name type="scientific">Strongyloides papillosus</name>
    <name type="common">Intestinal threadworm</name>
    <dbReference type="NCBI Taxonomy" id="174720"/>
    <lineage>
        <taxon>Eukaryota</taxon>
        <taxon>Metazoa</taxon>
        <taxon>Ecdysozoa</taxon>
        <taxon>Nematoda</taxon>
        <taxon>Chromadorea</taxon>
        <taxon>Rhabditida</taxon>
        <taxon>Tylenchina</taxon>
        <taxon>Panagrolaimomorpha</taxon>
        <taxon>Strongyloidoidea</taxon>
        <taxon>Strongyloididae</taxon>
        <taxon>Strongyloides</taxon>
    </lineage>
</organism>
<feature type="compositionally biased region" description="Low complexity" evidence="1">
    <location>
        <begin position="150"/>
        <end position="169"/>
    </location>
</feature>
<keyword evidence="2" id="KW-0732">Signal</keyword>
<reference evidence="4" key="1">
    <citation type="submission" date="2017-02" db="UniProtKB">
        <authorList>
            <consortium name="WormBaseParasite"/>
        </authorList>
    </citation>
    <scope>IDENTIFICATION</scope>
</reference>
<sequence length="169" mass="19114">MSSINLFNCLTLLVVVQGVLSQVAFLKHRHPKYPHANYHLSQLKVRELSLKHQNKKLASDHEYLQKKLETMKGDLISKNETAKDIVAEGKQIIEKSEELKKKIKEHHVNVDKMIADIITEERDQPEVPALHKKGPKPKAPRNPKAGKVGQSASQKSKSPQKSKQTGSYK</sequence>
<dbReference type="AlphaFoldDB" id="A0A0N5B2G3"/>
<keyword evidence="3" id="KW-1185">Reference proteome</keyword>
<feature type="signal peptide" evidence="2">
    <location>
        <begin position="1"/>
        <end position="21"/>
    </location>
</feature>
<name>A0A0N5B2G3_STREA</name>
<evidence type="ECO:0000256" key="2">
    <source>
        <dbReference type="SAM" id="SignalP"/>
    </source>
</evidence>
<accession>A0A0N5B2G3</accession>
<evidence type="ECO:0000256" key="1">
    <source>
        <dbReference type="SAM" id="MobiDB-lite"/>
    </source>
</evidence>
<proteinExistence type="predicted"/>
<dbReference type="WBParaSite" id="SPAL_0000027000.1">
    <property type="protein sequence ID" value="SPAL_0000027000.1"/>
    <property type="gene ID" value="SPAL_0000027000"/>
</dbReference>